<keyword evidence="1" id="KW-0732">Signal</keyword>
<name>A0A553P4V9_TIGCA</name>
<feature type="signal peptide" evidence="1">
    <location>
        <begin position="1"/>
        <end position="21"/>
    </location>
</feature>
<protein>
    <submittedName>
        <fullName evidence="2">Uncharacterized protein</fullName>
    </submittedName>
</protein>
<comment type="caution">
    <text evidence="2">The sequence shown here is derived from an EMBL/GenBank/DDBJ whole genome shotgun (WGS) entry which is preliminary data.</text>
</comment>
<dbReference type="Proteomes" id="UP000318571">
    <property type="component" value="Chromosome 7"/>
</dbReference>
<gene>
    <name evidence="2" type="ORF">TCAL_16181</name>
</gene>
<evidence type="ECO:0000256" key="1">
    <source>
        <dbReference type="SAM" id="SignalP"/>
    </source>
</evidence>
<organism evidence="2 3">
    <name type="scientific">Tigriopus californicus</name>
    <name type="common">Marine copepod</name>
    <dbReference type="NCBI Taxonomy" id="6832"/>
    <lineage>
        <taxon>Eukaryota</taxon>
        <taxon>Metazoa</taxon>
        <taxon>Ecdysozoa</taxon>
        <taxon>Arthropoda</taxon>
        <taxon>Crustacea</taxon>
        <taxon>Multicrustacea</taxon>
        <taxon>Hexanauplia</taxon>
        <taxon>Copepoda</taxon>
        <taxon>Harpacticoida</taxon>
        <taxon>Harpacticidae</taxon>
        <taxon>Tigriopus</taxon>
    </lineage>
</organism>
<accession>A0A553P4V9</accession>
<evidence type="ECO:0000313" key="2">
    <source>
        <dbReference type="EMBL" id="TRY72702.1"/>
    </source>
</evidence>
<reference evidence="2 3" key="1">
    <citation type="journal article" date="2018" name="Nat. Ecol. Evol.">
        <title>Genomic signatures of mitonuclear coevolution across populations of Tigriopus californicus.</title>
        <authorList>
            <person name="Barreto F.S."/>
            <person name="Watson E.T."/>
            <person name="Lima T.G."/>
            <person name="Willett C.S."/>
            <person name="Edmands S."/>
            <person name="Li W."/>
            <person name="Burton R.S."/>
        </authorList>
    </citation>
    <scope>NUCLEOTIDE SEQUENCE [LARGE SCALE GENOMIC DNA]</scope>
    <source>
        <strain evidence="2 3">San Diego</strain>
    </source>
</reference>
<proteinExistence type="predicted"/>
<keyword evidence="3" id="KW-1185">Reference proteome</keyword>
<evidence type="ECO:0000313" key="3">
    <source>
        <dbReference type="Proteomes" id="UP000318571"/>
    </source>
</evidence>
<sequence>MKLSIVLALTLLSTLIIGSDAFFNIFGGNSSNRSPRSNGCNDCGTFLGCLLCGRILGPSAVGRRKRSLEHLNEDILQHLD</sequence>
<dbReference type="AlphaFoldDB" id="A0A553P4V9"/>
<dbReference type="EMBL" id="VCGU01000008">
    <property type="protein sequence ID" value="TRY72702.1"/>
    <property type="molecule type" value="Genomic_DNA"/>
</dbReference>
<feature type="chain" id="PRO_5021783624" evidence="1">
    <location>
        <begin position="22"/>
        <end position="80"/>
    </location>
</feature>